<evidence type="ECO:0000256" key="1">
    <source>
        <dbReference type="SAM" id="MobiDB-lite"/>
    </source>
</evidence>
<feature type="domain" description="KIB1-4 beta-propeller" evidence="2">
    <location>
        <begin position="97"/>
        <end position="335"/>
    </location>
</feature>
<dbReference type="Proteomes" id="UP000275267">
    <property type="component" value="Unassembled WGS sequence"/>
</dbReference>
<dbReference type="InterPro" id="IPR005174">
    <property type="entry name" value="KIB1-4_b-propeller"/>
</dbReference>
<dbReference type="EMBL" id="PQIB02000003">
    <property type="protein sequence ID" value="RLN28546.1"/>
    <property type="molecule type" value="Genomic_DNA"/>
</dbReference>
<dbReference type="OrthoDB" id="619048at2759"/>
<feature type="region of interest" description="Disordered" evidence="1">
    <location>
        <begin position="92"/>
        <end position="114"/>
    </location>
</feature>
<protein>
    <recommendedName>
        <fullName evidence="2">KIB1-4 beta-propeller domain-containing protein</fullName>
    </recommendedName>
</protein>
<reference evidence="4" key="1">
    <citation type="journal article" date="2019" name="Nat. Commun.">
        <title>The genome of broomcorn millet.</title>
        <authorList>
            <person name="Zou C."/>
            <person name="Miki D."/>
            <person name="Li D."/>
            <person name="Tang Q."/>
            <person name="Xiao L."/>
            <person name="Rajput S."/>
            <person name="Deng P."/>
            <person name="Jia W."/>
            <person name="Huang R."/>
            <person name="Zhang M."/>
            <person name="Sun Y."/>
            <person name="Hu J."/>
            <person name="Fu X."/>
            <person name="Schnable P.S."/>
            <person name="Li F."/>
            <person name="Zhang H."/>
            <person name="Feng B."/>
            <person name="Zhu X."/>
            <person name="Liu R."/>
            <person name="Schnable J.C."/>
            <person name="Zhu J.-K."/>
            <person name="Zhang H."/>
        </authorList>
    </citation>
    <scope>NUCLEOTIDE SEQUENCE [LARGE SCALE GENOMIC DNA]</scope>
</reference>
<dbReference type="AlphaFoldDB" id="A0A3L6SXY7"/>
<keyword evidence="4" id="KW-1185">Reference proteome</keyword>
<dbReference type="PANTHER" id="PTHR33165">
    <property type="entry name" value="F-BOX DOMAIN CONTAINING PROTEIN-LIKE-RELATED"/>
    <property type="match status" value="1"/>
</dbReference>
<dbReference type="STRING" id="4540.A0A3L6SXY7"/>
<accession>A0A3L6SXY7</accession>
<dbReference type="Pfam" id="PF03478">
    <property type="entry name" value="Beta-prop_KIB1-4"/>
    <property type="match status" value="1"/>
</dbReference>
<sequence>MASSNQPQEPQPPNLRQRLDISNHNWRNWANGLPQEMRALIAERGLGNDEKDLIRFRAVCSAWRDSIGGENRINRGIHPRRWILLPEASDAATLPPESPSARQSHCGGGPHANPEGMLVLRDDTSFVIRLFNPLTRQLIDLPSLKTLVVGVEGDDDQRSDEEFGELHEVTAAGFVGGSKLVLYFDAIKMIAVAKPGDEDWEVVTYDQPLMSVATVGDHFYCLSAESLFELDASTSPPRLVVVSQVVRPGNIILDTMRLVDNGGELLVLWNELHLHPQGFWHLWYAVRRVDLNEGLMIPTYHLNDRAVVVGPSGAISISVSTADFPELDANTIYFRYGCNKDFIKQCALSNTYEYYRPPPRSFAKCLGSYVTNFAYTTCPH</sequence>
<comment type="caution">
    <text evidence="3">The sequence shown here is derived from an EMBL/GenBank/DDBJ whole genome shotgun (WGS) entry which is preliminary data.</text>
</comment>
<gene>
    <name evidence="3" type="ORF">C2845_PM05G12940</name>
</gene>
<proteinExistence type="predicted"/>
<evidence type="ECO:0000313" key="4">
    <source>
        <dbReference type="Proteomes" id="UP000275267"/>
    </source>
</evidence>
<evidence type="ECO:0000259" key="2">
    <source>
        <dbReference type="Pfam" id="PF03478"/>
    </source>
</evidence>
<evidence type="ECO:0000313" key="3">
    <source>
        <dbReference type="EMBL" id="RLN28546.1"/>
    </source>
</evidence>
<name>A0A3L6SXY7_PANMI</name>
<organism evidence="3 4">
    <name type="scientific">Panicum miliaceum</name>
    <name type="common">Proso millet</name>
    <name type="synonym">Broomcorn millet</name>
    <dbReference type="NCBI Taxonomy" id="4540"/>
    <lineage>
        <taxon>Eukaryota</taxon>
        <taxon>Viridiplantae</taxon>
        <taxon>Streptophyta</taxon>
        <taxon>Embryophyta</taxon>
        <taxon>Tracheophyta</taxon>
        <taxon>Spermatophyta</taxon>
        <taxon>Magnoliopsida</taxon>
        <taxon>Liliopsida</taxon>
        <taxon>Poales</taxon>
        <taxon>Poaceae</taxon>
        <taxon>PACMAD clade</taxon>
        <taxon>Panicoideae</taxon>
        <taxon>Panicodae</taxon>
        <taxon>Paniceae</taxon>
        <taxon>Panicinae</taxon>
        <taxon>Panicum</taxon>
        <taxon>Panicum sect. Panicum</taxon>
    </lineage>
</organism>